<dbReference type="AlphaFoldDB" id="A0A7Z0VP88"/>
<dbReference type="InterPro" id="IPR043010">
    <property type="entry name" value="Phenol_hydroxylase_sf"/>
</dbReference>
<dbReference type="Pfam" id="PF04663">
    <property type="entry name" value="Phenol_monoox"/>
    <property type="match status" value="1"/>
</dbReference>
<proteinExistence type="predicted"/>
<accession>A0A7Z0VP88</accession>
<protein>
    <recommendedName>
        <fullName evidence="3">Phenol hydroxylase</fullName>
    </recommendedName>
</protein>
<dbReference type="OrthoDB" id="5343663at2"/>
<evidence type="ECO:0008006" key="3">
    <source>
        <dbReference type="Google" id="ProtNLM"/>
    </source>
</evidence>
<dbReference type="Gene3D" id="3.10.20.560">
    <property type="entry name" value="Phenol hydroxylase"/>
    <property type="match status" value="1"/>
</dbReference>
<organism evidence="1 2">
    <name type="scientific">Candidatus Thiodiazotropha endolucinida</name>
    <dbReference type="NCBI Taxonomy" id="1655433"/>
    <lineage>
        <taxon>Bacteria</taxon>
        <taxon>Pseudomonadati</taxon>
        <taxon>Pseudomonadota</taxon>
        <taxon>Gammaproteobacteria</taxon>
        <taxon>Chromatiales</taxon>
        <taxon>Sedimenticolaceae</taxon>
        <taxon>Candidatus Thiodiazotropha</taxon>
    </lineage>
</organism>
<dbReference type="InterPro" id="IPR006756">
    <property type="entry name" value="Phenol_hydroxylase"/>
</dbReference>
<sequence length="122" mass="13655">MAVVARKPGYADAVEIRDRKENFHGNQVVYLHWEEHLSFCAATAFPLPPDMPFGALAEQLIPQYYGMHPDFGLIDWDRVEWKINGEASTPDMGKSLAENGVDHKTLICFRTPGLNGYKGSCS</sequence>
<comment type="caution">
    <text evidence="1">The sequence shown here is derived from an EMBL/GenBank/DDBJ whole genome shotgun (WGS) entry which is preliminary data.</text>
</comment>
<gene>
    <name evidence="1" type="ORF">CODIS_04760</name>
</gene>
<evidence type="ECO:0000313" key="1">
    <source>
        <dbReference type="EMBL" id="ODJ89377.1"/>
    </source>
</evidence>
<name>A0A7Z0VP88_9GAMM</name>
<evidence type="ECO:0000313" key="2">
    <source>
        <dbReference type="Proteomes" id="UP000094769"/>
    </source>
</evidence>
<dbReference type="EMBL" id="MARB01000002">
    <property type="protein sequence ID" value="ODJ89377.1"/>
    <property type="molecule type" value="Genomic_DNA"/>
</dbReference>
<dbReference type="Proteomes" id="UP000094769">
    <property type="component" value="Unassembled WGS sequence"/>
</dbReference>
<dbReference type="RefSeq" id="WP_069121174.1">
    <property type="nucleotide sequence ID" value="NZ_MARB01000002.1"/>
</dbReference>
<keyword evidence="2" id="KW-1185">Reference proteome</keyword>
<reference evidence="1 2" key="1">
    <citation type="submission" date="2016-06" db="EMBL/GenBank/DDBJ databases">
        <title>Genome sequence of endosymbiont of Candidatus Endolucinida thiodiazotropha.</title>
        <authorList>
            <person name="Poehlein A."/>
            <person name="Koenig S."/>
            <person name="Heiden S.E."/>
            <person name="Thuermer A."/>
            <person name="Voget S."/>
            <person name="Daniel R."/>
            <person name="Markert S."/>
            <person name="Gros O."/>
            <person name="Schweder T."/>
        </authorList>
    </citation>
    <scope>NUCLEOTIDE SEQUENCE [LARGE SCALE GENOMIC DNA]</scope>
    <source>
        <strain evidence="1 2">COS</strain>
    </source>
</reference>
<dbReference type="GO" id="GO:0018662">
    <property type="term" value="F:phenol 2-monooxygenase activity"/>
    <property type="evidence" value="ECO:0007669"/>
    <property type="project" value="InterPro"/>
</dbReference>